<organism evidence="1 2">
    <name type="scientific">Pistacia integerrima</name>
    <dbReference type="NCBI Taxonomy" id="434235"/>
    <lineage>
        <taxon>Eukaryota</taxon>
        <taxon>Viridiplantae</taxon>
        <taxon>Streptophyta</taxon>
        <taxon>Embryophyta</taxon>
        <taxon>Tracheophyta</taxon>
        <taxon>Spermatophyta</taxon>
        <taxon>Magnoliopsida</taxon>
        <taxon>eudicotyledons</taxon>
        <taxon>Gunneridae</taxon>
        <taxon>Pentapetalae</taxon>
        <taxon>rosids</taxon>
        <taxon>malvids</taxon>
        <taxon>Sapindales</taxon>
        <taxon>Anacardiaceae</taxon>
        <taxon>Pistacia</taxon>
    </lineage>
</organism>
<evidence type="ECO:0000313" key="1">
    <source>
        <dbReference type="EMBL" id="KAJ0011263.1"/>
    </source>
</evidence>
<accession>A0ACC0X8Z3</accession>
<dbReference type="EMBL" id="CM047749">
    <property type="protein sequence ID" value="KAJ0011263.1"/>
    <property type="molecule type" value="Genomic_DNA"/>
</dbReference>
<protein>
    <submittedName>
        <fullName evidence="1">Uncharacterized protein</fullName>
    </submittedName>
</protein>
<name>A0ACC0X8Z3_9ROSI</name>
<gene>
    <name evidence="1" type="ORF">Pint_33725</name>
</gene>
<reference evidence="2" key="1">
    <citation type="journal article" date="2023" name="G3 (Bethesda)">
        <title>Genome assembly and association tests identify interacting loci associated with vigor, precocity, and sex in interspecific pistachio rootstocks.</title>
        <authorList>
            <person name="Palmer W."/>
            <person name="Jacygrad E."/>
            <person name="Sagayaradj S."/>
            <person name="Cavanaugh K."/>
            <person name="Han R."/>
            <person name="Bertier L."/>
            <person name="Beede B."/>
            <person name="Kafkas S."/>
            <person name="Golino D."/>
            <person name="Preece J."/>
            <person name="Michelmore R."/>
        </authorList>
    </citation>
    <scope>NUCLEOTIDE SEQUENCE [LARGE SCALE GENOMIC DNA]</scope>
</reference>
<evidence type="ECO:0000313" key="2">
    <source>
        <dbReference type="Proteomes" id="UP001163603"/>
    </source>
</evidence>
<proteinExistence type="predicted"/>
<keyword evidence="2" id="KW-1185">Reference proteome</keyword>
<sequence>MALRPNSWRFSGKAFDVVSALVMIRLFIGFSLGLPPAKAINDPFISNKALYGELEDNPAKMKQFVLTGDALHPMTPDIGQDRKIGAFDVAGDGRGAVEAAEFVEEGGLEGKCEGGGDLCYPQEHVVGGKEAATATDRAANEEMPNLRSKIEEMEREKAESKRRVEELEEMIGFMSRRGGCEFEEEEDQFGGCGLWKFGSVEVWKFEEVPISTGEWRF</sequence>
<dbReference type="Proteomes" id="UP001163603">
    <property type="component" value="Chromosome 14"/>
</dbReference>
<comment type="caution">
    <text evidence="1">The sequence shown here is derived from an EMBL/GenBank/DDBJ whole genome shotgun (WGS) entry which is preliminary data.</text>
</comment>